<evidence type="ECO:0000313" key="2">
    <source>
        <dbReference type="EMBL" id="GMI35977.1"/>
    </source>
</evidence>
<gene>
    <name evidence="2" type="ORF">TrRE_jg8025</name>
</gene>
<sequence length="264" mass="28942">MDGIDGSWEKFSDKNGLGSQRKKQPPFPTQSTPPSLLPLDSATFTKFLHACDAAFLLNAPTPSSSDSLAAEVDRIKLLVKPSFDRTNDPSPTTFETYCRFRAYNSLSSSSPPPTLRHAKTQFGLSVGSEILALLKIPLPSTPTLDSCCSTLVNALEDLKSRGFLARATLSDVTEEALEDFADGLDTTITVAVDTDVFQSSTILLSEQGFRLFTPSLTSFLSQYIFSTLPKTTTDVTEYFMDTSYSSDPEKFEVKQVLVNCELKQ</sequence>
<dbReference type="AlphaFoldDB" id="A0A9W7G8G4"/>
<keyword evidence="3" id="KW-1185">Reference proteome</keyword>
<dbReference type="EMBL" id="BRXZ01007923">
    <property type="protein sequence ID" value="GMI35977.1"/>
    <property type="molecule type" value="Genomic_DNA"/>
</dbReference>
<organism evidence="2 3">
    <name type="scientific">Triparma retinervis</name>
    <dbReference type="NCBI Taxonomy" id="2557542"/>
    <lineage>
        <taxon>Eukaryota</taxon>
        <taxon>Sar</taxon>
        <taxon>Stramenopiles</taxon>
        <taxon>Ochrophyta</taxon>
        <taxon>Bolidophyceae</taxon>
        <taxon>Parmales</taxon>
        <taxon>Triparmaceae</taxon>
        <taxon>Triparma</taxon>
    </lineage>
</organism>
<proteinExistence type="predicted"/>
<dbReference type="Proteomes" id="UP001165082">
    <property type="component" value="Unassembled WGS sequence"/>
</dbReference>
<comment type="caution">
    <text evidence="2">The sequence shown here is derived from an EMBL/GenBank/DDBJ whole genome shotgun (WGS) entry which is preliminary data.</text>
</comment>
<protein>
    <submittedName>
        <fullName evidence="2">Uncharacterized protein</fullName>
    </submittedName>
</protein>
<evidence type="ECO:0000313" key="3">
    <source>
        <dbReference type="Proteomes" id="UP001165082"/>
    </source>
</evidence>
<evidence type="ECO:0000256" key="1">
    <source>
        <dbReference type="SAM" id="MobiDB-lite"/>
    </source>
</evidence>
<accession>A0A9W7G8G4</accession>
<dbReference type="OrthoDB" id="199921at2759"/>
<feature type="region of interest" description="Disordered" evidence="1">
    <location>
        <begin position="1"/>
        <end position="35"/>
    </location>
</feature>
<reference evidence="2" key="1">
    <citation type="submission" date="2022-07" db="EMBL/GenBank/DDBJ databases">
        <title>Genome analysis of Parmales, a sister group of diatoms, reveals the evolutionary specialization of diatoms from phago-mixotrophs to photoautotrophs.</title>
        <authorList>
            <person name="Ban H."/>
            <person name="Sato S."/>
            <person name="Yoshikawa S."/>
            <person name="Kazumasa Y."/>
            <person name="Nakamura Y."/>
            <person name="Ichinomiya M."/>
            <person name="Saitoh K."/>
            <person name="Sato N."/>
            <person name="Blanc-Mathieu R."/>
            <person name="Endo H."/>
            <person name="Kuwata A."/>
            <person name="Ogata H."/>
        </authorList>
    </citation>
    <scope>NUCLEOTIDE SEQUENCE</scope>
</reference>
<name>A0A9W7G8G4_9STRA</name>